<evidence type="ECO:0000259" key="6">
    <source>
        <dbReference type="Pfam" id="PF08281"/>
    </source>
</evidence>
<evidence type="ECO:0000256" key="1">
    <source>
        <dbReference type="ARBA" id="ARBA00010641"/>
    </source>
</evidence>
<dbReference type="InterPro" id="IPR036388">
    <property type="entry name" value="WH-like_DNA-bd_sf"/>
</dbReference>
<comment type="similarity">
    <text evidence="1">Belongs to the sigma-70 factor family. ECF subfamily.</text>
</comment>
<dbReference type="Gene3D" id="1.10.10.10">
    <property type="entry name" value="Winged helix-like DNA-binding domain superfamily/Winged helix DNA-binding domain"/>
    <property type="match status" value="1"/>
</dbReference>
<reference evidence="7" key="1">
    <citation type="submission" date="2023-07" db="EMBL/GenBank/DDBJ databases">
        <authorList>
            <person name="Kim M.K."/>
        </authorList>
    </citation>
    <scope>NUCLEOTIDE SEQUENCE</scope>
    <source>
        <strain evidence="7">M29</strain>
    </source>
</reference>
<dbReference type="SUPFAM" id="SSF88946">
    <property type="entry name" value="Sigma2 domain of RNA polymerase sigma factors"/>
    <property type="match status" value="1"/>
</dbReference>
<dbReference type="InterPro" id="IPR039425">
    <property type="entry name" value="RNA_pol_sigma-70-like"/>
</dbReference>
<evidence type="ECO:0000313" key="7">
    <source>
        <dbReference type="EMBL" id="MDO7848538.1"/>
    </source>
</evidence>
<feature type="domain" description="RNA polymerase sigma factor 70 region 4 type 2" evidence="6">
    <location>
        <begin position="122"/>
        <end position="174"/>
    </location>
</feature>
<gene>
    <name evidence="7" type="ORF">Q5H92_19380</name>
</gene>
<dbReference type="PANTHER" id="PTHR43133">
    <property type="entry name" value="RNA POLYMERASE ECF-TYPE SIGMA FACTO"/>
    <property type="match status" value="1"/>
</dbReference>
<dbReference type="InterPro" id="IPR013324">
    <property type="entry name" value="RNA_pol_sigma_r3/r4-like"/>
</dbReference>
<evidence type="ECO:0000256" key="4">
    <source>
        <dbReference type="ARBA" id="ARBA00023163"/>
    </source>
</evidence>
<organism evidence="7 8">
    <name type="scientific">Hymenobacter mellowenesis</name>
    <dbReference type="NCBI Taxonomy" id="3063995"/>
    <lineage>
        <taxon>Bacteria</taxon>
        <taxon>Pseudomonadati</taxon>
        <taxon>Bacteroidota</taxon>
        <taxon>Cytophagia</taxon>
        <taxon>Cytophagales</taxon>
        <taxon>Hymenobacteraceae</taxon>
        <taxon>Hymenobacter</taxon>
    </lineage>
</organism>
<sequence>MPAQPLWDAFRQGDEQAFTTIFVEHYEALYNYGMKLVGDEELVRDSIQELFQKLWERRAVLEAVETIKPYLFKVLRNRISDNLKMASRRSARQQSYHEEEFEVVYVPDDFLTAEQLSSEQHAQLLAVLNQLPQRQREVLYLKYFDGFSYEKISEVMSLTAQSVRNLIYRAIKALKELLLMMLAYLLFQAQVRYW</sequence>
<dbReference type="InterPro" id="IPR013325">
    <property type="entry name" value="RNA_pol_sigma_r2"/>
</dbReference>
<keyword evidence="4" id="KW-0804">Transcription</keyword>
<evidence type="ECO:0000256" key="3">
    <source>
        <dbReference type="ARBA" id="ARBA00023082"/>
    </source>
</evidence>
<name>A0ABT9AG45_9BACT</name>
<dbReference type="InterPro" id="IPR007627">
    <property type="entry name" value="RNA_pol_sigma70_r2"/>
</dbReference>
<dbReference type="InterPro" id="IPR013249">
    <property type="entry name" value="RNA_pol_sigma70_r4_t2"/>
</dbReference>
<keyword evidence="3" id="KW-0731">Sigma factor</keyword>
<dbReference type="Pfam" id="PF04542">
    <property type="entry name" value="Sigma70_r2"/>
    <property type="match status" value="1"/>
</dbReference>
<evidence type="ECO:0000313" key="8">
    <source>
        <dbReference type="Proteomes" id="UP001167796"/>
    </source>
</evidence>
<dbReference type="Pfam" id="PF08281">
    <property type="entry name" value="Sigma70_r4_2"/>
    <property type="match status" value="1"/>
</dbReference>
<dbReference type="RefSeq" id="WP_305013215.1">
    <property type="nucleotide sequence ID" value="NZ_JAUQSX010000011.1"/>
</dbReference>
<dbReference type="CDD" id="cd06171">
    <property type="entry name" value="Sigma70_r4"/>
    <property type="match status" value="1"/>
</dbReference>
<keyword evidence="2" id="KW-0805">Transcription regulation</keyword>
<dbReference type="Gene3D" id="1.10.1740.10">
    <property type="match status" value="1"/>
</dbReference>
<proteinExistence type="inferred from homology"/>
<dbReference type="EMBL" id="JAUQSX010000011">
    <property type="protein sequence ID" value="MDO7848538.1"/>
    <property type="molecule type" value="Genomic_DNA"/>
</dbReference>
<dbReference type="Proteomes" id="UP001167796">
    <property type="component" value="Unassembled WGS sequence"/>
</dbReference>
<accession>A0ABT9AG45</accession>
<evidence type="ECO:0000259" key="5">
    <source>
        <dbReference type="Pfam" id="PF04542"/>
    </source>
</evidence>
<keyword evidence="8" id="KW-1185">Reference proteome</keyword>
<dbReference type="InterPro" id="IPR014284">
    <property type="entry name" value="RNA_pol_sigma-70_dom"/>
</dbReference>
<comment type="caution">
    <text evidence="7">The sequence shown here is derived from an EMBL/GenBank/DDBJ whole genome shotgun (WGS) entry which is preliminary data.</text>
</comment>
<evidence type="ECO:0000256" key="2">
    <source>
        <dbReference type="ARBA" id="ARBA00023015"/>
    </source>
</evidence>
<feature type="domain" description="RNA polymerase sigma-70 region 2" evidence="5">
    <location>
        <begin position="22"/>
        <end position="88"/>
    </location>
</feature>
<dbReference type="PANTHER" id="PTHR43133:SF46">
    <property type="entry name" value="RNA POLYMERASE SIGMA-70 FACTOR ECF SUBFAMILY"/>
    <property type="match status" value="1"/>
</dbReference>
<dbReference type="SUPFAM" id="SSF88659">
    <property type="entry name" value="Sigma3 and sigma4 domains of RNA polymerase sigma factors"/>
    <property type="match status" value="1"/>
</dbReference>
<dbReference type="NCBIfam" id="TIGR02937">
    <property type="entry name" value="sigma70-ECF"/>
    <property type="match status" value="1"/>
</dbReference>
<protein>
    <submittedName>
        <fullName evidence="7">Sigma-70 family RNA polymerase sigma factor</fullName>
    </submittedName>
</protein>